<dbReference type="EMBL" id="JBHTON010000001">
    <property type="protein sequence ID" value="MFD1483713.1"/>
    <property type="molecule type" value="Genomic_DNA"/>
</dbReference>
<reference evidence="3" key="1">
    <citation type="journal article" date="2019" name="Int. J. Syst. Evol. Microbiol.">
        <title>The Global Catalogue of Microorganisms (GCM) 10K type strain sequencing project: providing services to taxonomists for standard genome sequencing and annotation.</title>
        <authorList>
            <consortium name="The Broad Institute Genomics Platform"/>
            <consortium name="The Broad Institute Genome Sequencing Center for Infectious Disease"/>
            <person name="Wu L."/>
            <person name="Ma J."/>
        </authorList>
    </citation>
    <scope>NUCLEOTIDE SEQUENCE [LARGE SCALE GENOMIC DNA]</scope>
    <source>
        <strain evidence="3">CCM 8903</strain>
    </source>
</reference>
<organism evidence="2 3">
    <name type="scientific">Lacticaseibacillus baoqingensis</name>
    <dbReference type="NCBI Taxonomy" id="2486013"/>
    <lineage>
        <taxon>Bacteria</taxon>
        <taxon>Bacillati</taxon>
        <taxon>Bacillota</taxon>
        <taxon>Bacilli</taxon>
        <taxon>Lactobacillales</taxon>
        <taxon>Lactobacillaceae</taxon>
        <taxon>Lacticaseibacillus</taxon>
    </lineage>
</organism>
<comment type="caution">
    <text evidence="2">The sequence shown here is derived from an EMBL/GenBank/DDBJ whole genome shotgun (WGS) entry which is preliminary data.</text>
</comment>
<keyword evidence="3" id="KW-1185">Reference proteome</keyword>
<keyword evidence="1" id="KW-0812">Transmembrane</keyword>
<gene>
    <name evidence="2" type="primary">thiT</name>
    <name evidence="2" type="ORF">ACFQ5J_00425</name>
</gene>
<evidence type="ECO:0000313" key="2">
    <source>
        <dbReference type="EMBL" id="MFD1483713.1"/>
    </source>
</evidence>
<name>A0ABW4E402_9LACO</name>
<accession>A0ABW4E402</accession>
<dbReference type="RefSeq" id="WP_125750329.1">
    <property type="nucleotide sequence ID" value="NZ_JBHTON010000001.1"/>
</dbReference>
<keyword evidence="1" id="KW-1133">Transmembrane helix</keyword>
<dbReference type="Pfam" id="PF09515">
    <property type="entry name" value="Thia_YuaJ"/>
    <property type="match status" value="1"/>
</dbReference>
<sequence length="200" mass="21515">MQQSHQKLQVLLEVAIIAAFAMALEYVPHKTGISSVEMSYGVIPISVLALRRGAGPAMAAGFTWGILDLLLIGIGEGSVLNVTQGFIEYPVAFTVAGLGGVFFKPFQKALQKDQRLTSWAYAWGAVLLGVLAKYLCHFYAGWIFWGAYAPKGMPAWLYSLVINGLSAVFTGVLALVVVTALVSIAKHLFLAKTTARLAHD</sequence>
<proteinExistence type="predicted"/>
<feature type="transmembrane region" description="Helical" evidence="1">
    <location>
        <begin position="118"/>
        <end position="144"/>
    </location>
</feature>
<protein>
    <submittedName>
        <fullName evidence="2">Energy-coupled thiamine transporter ThiT</fullName>
    </submittedName>
</protein>
<keyword evidence="1" id="KW-0472">Membrane</keyword>
<feature type="transmembrane region" description="Helical" evidence="1">
    <location>
        <begin position="57"/>
        <end position="74"/>
    </location>
</feature>
<feature type="transmembrane region" description="Helical" evidence="1">
    <location>
        <begin position="86"/>
        <end position="106"/>
    </location>
</feature>
<evidence type="ECO:0000313" key="3">
    <source>
        <dbReference type="Proteomes" id="UP001597252"/>
    </source>
</evidence>
<dbReference type="Gene3D" id="1.10.1760.20">
    <property type="match status" value="1"/>
</dbReference>
<dbReference type="Proteomes" id="UP001597252">
    <property type="component" value="Unassembled WGS sequence"/>
</dbReference>
<dbReference type="NCBIfam" id="TIGR02357">
    <property type="entry name" value="ECF_ThiT_YuaJ"/>
    <property type="match status" value="1"/>
</dbReference>
<dbReference type="InterPro" id="IPR012651">
    <property type="entry name" value="Thia_Transptr_ThiT"/>
</dbReference>
<feature type="transmembrane region" description="Helical" evidence="1">
    <location>
        <begin position="156"/>
        <end position="182"/>
    </location>
</feature>
<evidence type="ECO:0000256" key="1">
    <source>
        <dbReference type="SAM" id="Phobius"/>
    </source>
</evidence>